<keyword evidence="2" id="KW-1185">Reference proteome</keyword>
<reference evidence="1" key="1">
    <citation type="submission" date="2020-05" db="EMBL/GenBank/DDBJ databases">
        <title>Large-scale comparative analyses of tick genomes elucidate their genetic diversity and vector capacities.</title>
        <authorList>
            <person name="Jia N."/>
            <person name="Wang J."/>
            <person name="Shi W."/>
            <person name="Du L."/>
            <person name="Sun Y."/>
            <person name="Zhan W."/>
            <person name="Jiang J."/>
            <person name="Wang Q."/>
            <person name="Zhang B."/>
            <person name="Ji P."/>
            <person name="Sakyi L.B."/>
            <person name="Cui X."/>
            <person name="Yuan T."/>
            <person name="Jiang B."/>
            <person name="Yang W."/>
            <person name="Lam T.T.-Y."/>
            <person name="Chang Q."/>
            <person name="Ding S."/>
            <person name="Wang X."/>
            <person name="Zhu J."/>
            <person name="Ruan X."/>
            <person name="Zhao L."/>
            <person name="Wei J."/>
            <person name="Que T."/>
            <person name="Du C."/>
            <person name="Cheng J."/>
            <person name="Dai P."/>
            <person name="Han X."/>
            <person name="Huang E."/>
            <person name="Gao Y."/>
            <person name="Liu J."/>
            <person name="Shao H."/>
            <person name="Ye R."/>
            <person name="Li L."/>
            <person name="Wei W."/>
            <person name="Wang X."/>
            <person name="Wang C."/>
            <person name="Yang T."/>
            <person name="Huo Q."/>
            <person name="Li W."/>
            <person name="Guo W."/>
            <person name="Chen H."/>
            <person name="Zhou L."/>
            <person name="Ni X."/>
            <person name="Tian J."/>
            <person name="Zhou Y."/>
            <person name="Sheng Y."/>
            <person name="Liu T."/>
            <person name="Pan Y."/>
            <person name="Xia L."/>
            <person name="Li J."/>
            <person name="Zhao F."/>
            <person name="Cao W."/>
        </authorList>
    </citation>
    <scope>NUCLEOTIDE SEQUENCE</scope>
    <source>
        <strain evidence="1">Dsil-2018</strain>
    </source>
</reference>
<comment type="caution">
    <text evidence="1">The sequence shown here is derived from an EMBL/GenBank/DDBJ whole genome shotgun (WGS) entry which is preliminary data.</text>
</comment>
<organism evidence="1 2">
    <name type="scientific">Dermacentor silvarum</name>
    <name type="common">Tick</name>
    <dbReference type="NCBI Taxonomy" id="543639"/>
    <lineage>
        <taxon>Eukaryota</taxon>
        <taxon>Metazoa</taxon>
        <taxon>Ecdysozoa</taxon>
        <taxon>Arthropoda</taxon>
        <taxon>Chelicerata</taxon>
        <taxon>Arachnida</taxon>
        <taxon>Acari</taxon>
        <taxon>Parasitiformes</taxon>
        <taxon>Ixodida</taxon>
        <taxon>Ixodoidea</taxon>
        <taxon>Ixodidae</taxon>
        <taxon>Rhipicephalinae</taxon>
        <taxon>Dermacentor</taxon>
    </lineage>
</organism>
<accession>A0ACB8DTC1</accession>
<proteinExistence type="predicted"/>
<evidence type="ECO:0000313" key="1">
    <source>
        <dbReference type="EMBL" id="KAH7977862.1"/>
    </source>
</evidence>
<dbReference type="EMBL" id="CM023470">
    <property type="protein sequence ID" value="KAH7977862.1"/>
    <property type="molecule type" value="Genomic_DNA"/>
</dbReference>
<name>A0ACB8DTC1_DERSI</name>
<sequence length="97" mass="11076">MATTVGKLPEFKRHDGNFKVYLEGFEIFIAVNNTAEGKNLPVFITAIGEKEYVTLRSLLLPKTPAKTSFKEVVDVLKKQRSVLKKRHTRHFTRASDK</sequence>
<gene>
    <name evidence="1" type="ORF">HPB49_003789</name>
</gene>
<evidence type="ECO:0000313" key="2">
    <source>
        <dbReference type="Proteomes" id="UP000821865"/>
    </source>
</evidence>
<dbReference type="Proteomes" id="UP000821865">
    <property type="component" value="Chromosome 1"/>
</dbReference>
<protein>
    <submittedName>
        <fullName evidence="1">Uncharacterized protein</fullName>
    </submittedName>
</protein>